<sequence>MQNNKTFYKRCSTREQTVDFAEKSQGTIQEDGCTVAFDASYSISKALFNVKSDKYRVYIRIRLANGNPLTYIVAAKRSKDAYDMAKNRVKEGWF</sequence>
<dbReference type="Proteomes" id="UP001470752">
    <property type="component" value="Unassembled WGS sequence"/>
</dbReference>
<organism evidence="1 2">
    <name type="scientific">Blautia acetigignens</name>
    <dbReference type="NCBI Taxonomy" id="2981783"/>
    <lineage>
        <taxon>Bacteria</taxon>
        <taxon>Bacillati</taxon>
        <taxon>Bacillota</taxon>
        <taxon>Clostridia</taxon>
        <taxon>Lachnospirales</taxon>
        <taxon>Lachnospiraceae</taxon>
        <taxon>Blautia</taxon>
    </lineage>
</organism>
<name>A0ABV1CRN8_9FIRM</name>
<gene>
    <name evidence="1" type="ORF">AAAX94_14875</name>
</gene>
<protein>
    <submittedName>
        <fullName evidence="1">Uncharacterized protein</fullName>
    </submittedName>
</protein>
<reference evidence="1 2" key="1">
    <citation type="submission" date="2024-04" db="EMBL/GenBank/DDBJ databases">
        <title>Human intestinal bacterial collection.</title>
        <authorList>
            <person name="Pauvert C."/>
            <person name="Hitch T.C.A."/>
            <person name="Clavel T."/>
        </authorList>
    </citation>
    <scope>NUCLEOTIDE SEQUENCE [LARGE SCALE GENOMIC DNA]</scope>
    <source>
        <strain evidence="1 2">CLA-AA-H161</strain>
    </source>
</reference>
<comment type="caution">
    <text evidence="1">The sequence shown here is derived from an EMBL/GenBank/DDBJ whole genome shotgun (WGS) entry which is preliminary data.</text>
</comment>
<proteinExistence type="predicted"/>
<evidence type="ECO:0000313" key="1">
    <source>
        <dbReference type="EMBL" id="MEQ2414296.1"/>
    </source>
</evidence>
<dbReference type="RefSeq" id="WP_227239408.1">
    <property type="nucleotide sequence ID" value="NZ_JBBNFW010000187.1"/>
</dbReference>
<accession>A0ABV1CRN8</accession>
<dbReference type="EMBL" id="JBBNFW010000187">
    <property type="protein sequence ID" value="MEQ2414296.1"/>
    <property type="molecule type" value="Genomic_DNA"/>
</dbReference>
<evidence type="ECO:0000313" key="2">
    <source>
        <dbReference type="Proteomes" id="UP001470752"/>
    </source>
</evidence>
<keyword evidence="2" id="KW-1185">Reference proteome</keyword>